<evidence type="ECO:0000313" key="6">
    <source>
        <dbReference type="Proteomes" id="UP001432027"/>
    </source>
</evidence>
<dbReference type="InterPro" id="IPR018181">
    <property type="entry name" value="Heat_shock_70_CS"/>
</dbReference>
<comment type="caution">
    <text evidence="5">The sequence shown here is derived from an EMBL/GenBank/DDBJ whole genome shotgun (WGS) entry which is preliminary data.</text>
</comment>
<evidence type="ECO:0008006" key="7">
    <source>
        <dbReference type="Google" id="ProtNLM"/>
    </source>
</evidence>
<dbReference type="Gene3D" id="3.90.640.10">
    <property type="entry name" value="Actin, Chain A, domain 4"/>
    <property type="match status" value="1"/>
</dbReference>
<keyword evidence="3" id="KW-0067">ATP-binding</keyword>
<dbReference type="GO" id="GO:0005524">
    <property type="term" value="F:ATP binding"/>
    <property type="evidence" value="ECO:0007669"/>
    <property type="project" value="UniProtKB-KW"/>
</dbReference>
<gene>
    <name evidence="5" type="ORF">PENTCL1PPCAC_5708</name>
</gene>
<dbReference type="GO" id="GO:0140662">
    <property type="term" value="F:ATP-dependent protein folding chaperone"/>
    <property type="evidence" value="ECO:0007669"/>
    <property type="project" value="InterPro"/>
</dbReference>
<dbReference type="InterPro" id="IPR043129">
    <property type="entry name" value="ATPase_NBD"/>
</dbReference>
<comment type="similarity">
    <text evidence="1">Belongs to the heat shock protein 70 family.</text>
</comment>
<evidence type="ECO:0000256" key="3">
    <source>
        <dbReference type="ARBA" id="ARBA00022840"/>
    </source>
</evidence>
<dbReference type="FunFam" id="2.60.34.10:FF:000012">
    <property type="entry name" value="Heat shock 70 kDa protein"/>
    <property type="match status" value="1"/>
</dbReference>
<name>A0AAV5SSG2_9BILA</name>
<keyword evidence="6" id="KW-1185">Reference proteome</keyword>
<proteinExistence type="inferred from homology"/>
<dbReference type="Gene3D" id="3.30.30.30">
    <property type="match status" value="1"/>
</dbReference>
<accession>A0AAV5SSG2</accession>
<sequence>RVHWPFKVLSGEGGKAMVQVQLYGITKTFTPEEMCAFMLSELKKTAEAFLGSPVTNAVISVPAHFNELQRQSIKHSGSIAGLNVVRVVNEAALAALGLDIKGEGERNVLIFDLGGGTLDVSIVSIDDGIYEVKSVAGHTHLGGEDFTNRVVDHFIEEFKKHHKKDLASDPRALRHLRAACERAKKTLSTESQALIEIDSLFEEIDFFSSLTRDRFEELCADPFNEAMVTVEKCLSCDFCFLSRDAPMEKSSIHEIVLVGGSTHIPMVQQLLADLFPGKAIGHSAISDHAVVCGAAVQAAILSGDEAYNERILLDVVPFSLGIETAEGAMTPLIKRNTTIPTKTSLSVTTDTDDQTAVRIKVYEGEHTKIKDNNLLCKFLLSDIPPAPRGKPEIEVTFDIDANDILSVCATEKSSGKGKKITITNSEIEQSDERIDHRAPVSRTTSVAS</sequence>
<dbReference type="FunFam" id="3.30.420.40:FF:000028">
    <property type="entry name" value="heat shock 70 kDa protein-like"/>
    <property type="match status" value="1"/>
</dbReference>
<organism evidence="5 6">
    <name type="scientific">Pristionchus entomophagus</name>
    <dbReference type="NCBI Taxonomy" id="358040"/>
    <lineage>
        <taxon>Eukaryota</taxon>
        <taxon>Metazoa</taxon>
        <taxon>Ecdysozoa</taxon>
        <taxon>Nematoda</taxon>
        <taxon>Chromadorea</taxon>
        <taxon>Rhabditida</taxon>
        <taxon>Rhabditina</taxon>
        <taxon>Diplogasteromorpha</taxon>
        <taxon>Diplogasteroidea</taxon>
        <taxon>Neodiplogasteridae</taxon>
        <taxon>Pristionchus</taxon>
    </lineage>
</organism>
<dbReference type="PROSITE" id="PS00329">
    <property type="entry name" value="HSP70_2"/>
    <property type="match status" value="1"/>
</dbReference>
<dbReference type="InterPro" id="IPR029047">
    <property type="entry name" value="HSP70_peptide-bd_sf"/>
</dbReference>
<evidence type="ECO:0000256" key="4">
    <source>
        <dbReference type="SAM" id="MobiDB-lite"/>
    </source>
</evidence>
<dbReference type="PROSITE" id="PS01036">
    <property type="entry name" value="HSP70_3"/>
    <property type="match status" value="1"/>
</dbReference>
<dbReference type="Proteomes" id="UP001432027">
    <property type="component" value="Unassembled WGS sequence"/>
</dbReference>
<dbReference type="Pfam" id="PF00012">
    <property type="entry name" value="HSP70"/>
    <property type="match status" value="1"/>
</dbReference>
<dbReference type="InterPro" id="IPR013126">
    <property type="entry name" value="Hsp_70_fam"/>
</dbReference>
<protein>
    <recommendedName>
        <fullName evidence="7">Heat shock protein 70</fullName>
    </recommendedName>
</protein>
<dbReference type="PRINTS" id="PR00301">
    <property type="entry name" value="HEATSHOCK70"/>
</dbReference>
<dbReference type="PANTHER" id="PTHR19375">
    <property type="entry name" value="HEAT SHOCK PROTEIN 70KDA"/>
    <property type="match status" value="1"/>
</dbReference>
<reference evidence="5" key="1">
    <citation type="submission" date="2023-10" db="EMBL/GenBank/DDBJ databases">
        <title>Genome assembly of Pristionchus species.</title>
        <authorList>
            <person name="Yoshida K."/>
            <person name="Sommer R.J."/>
        </authorList>
    </citation>
    <scope>NUCLEOTIDE SEQUENCE</scope>
    <source>
        <strain evidence="5">RS0144</strain>
    </source>
</reference>
<dbReference type="SUPFAM" id="SSF100920">
    <property type="entry name" value="Heat shock protein 70kD (HSP70), peptide-binding domain"/>
    <property type="match status" value="1"/>
</dbReference>
<evidence type="ECO:0000313" key="5">
    <source>
        <dbReference type="EMBL" id="GMS83533.1"/>
    </source>
</evidence>
<evidence type="ECO:0000256" key="1">
    <source>
        <dbReference type="ARBA" id="ARBA00007381"/>
    </source>
</evidence>
<feature type="region of interest" description="Disordered" evidence="4">
    <location>
        <begin position="412"/>
        <end position="448"/>
    </location>
</feature>
<dbReference type="EMBL" id="BTSX01000002">
    <property type="protein sequence ID" value="GMS83533.1"/>
    <property type="molecule type" value="Genomic_DNA"/>
</dbReference>
<keyword evidence="2" id="KW-0547">Nucleotide-binding</keyword>
<dbReference type="GO" id="GO:0006950">
    <property type="term" value="P:response to stress"/>
    <property type="evidence" value="ECO:0007669"/>
    <property type="project" value="UniProtKB-ARBA"/>
</dbReference>
<feature type="non-terminal residue" evidence="5">
    <location>
        <position position="1"/>
    </location>
</feature>
<dbReference type="SUPFAM" id="SSF53067">
    <property type="entry name" value="Actin-like ATPase domain"/>
    <property type="match status" value="2"/>
</dbReference>
<dbReference type="FunFam" id="3.90.640.10:FF:000002">
    <property type="entry name" value="Heat shock 70 kDa"/>
    <property type="match status" value="1"/>
</dbReference>
<dbReference type="AlphaFoldDB" id="A0AAV5SSG2"/>
<dbReference type="Gene3D" id="3.30.420.40">
    <property type="match status" value="2"/>
</dbReference>
<dbReference type="Gene3D" id="2.60.34.10">
    <property type="entry name" value="Substrate Binding Domain Of DNAk, Chain A, domain 1"/>
    <property type="match status" value="1"/>
</dbReference>
<evidence type="ECO:0000256" key="2">
    <source>
        <dbReference type="ARBA" id="ARBA00022741"/>
    </source>
</evidence>